<comment type="caution">
    <text evidence="6">The sequence shown here is derived from an EMBL/GenBank/DDBJ whole genome shotgun (WGS) entry which is preliminary data.</text>
</comment>
<evidence type="ECO:0000313" key="7">
    <source>
        <dbReference type="Proteomes" id="UP000054099"/>
    </source>
</evidence>
<dbReference type="InterPro" id="IPR023210">
    <property type="entry name" value="NADP_OxRdtase_dom"/>
</dbReference>
<evidence type="ECO:0000259" key="5">
    <source>
        <dbReference type="Pfam" id="PF00248"/>
    </source>
</evidence>
<dbReference type="Proteomes" id="UP000054099">
    <property type="component" value="Unassembled WGS sequence"/>
</dbReference>
<evidence type="ECO:0000256" key="3">
    <source>
        <dbReference type="PIRSR" id="PIRSR000097-1"/>
    </source>
</evidence>
<dbReference type="InterPro" id="IPR018170">
    <property type="entry name" value="Aldo/ket_reductase_CS"/>
</dbReference>
<accession>A0A0V8JBC0</accession>
<dbReference type="CDD" id="cd19071">
    <property type="entry name" value="AKR_AKR1-5-like"/>
    <property type="match status" value="1"/>
</dbReference>
<dbReference type="PIRSF" id="PIRSF000097">
    <property type="entry name" value="AKR"/>
    <property type="match status" value="1"/>
</dbReference>
<evidence type="ECO:0000313" key="6">
    <source>
        <dbReference type="EMBL" id="KSU84265.1"/>
    </source>
</evidence>
<dbReference type="PANTHER" id="PTHR43827">
    <property type="entry name" value="2,5-DIKETO-D-GLUCONIC ACID REDUCTASE"/>
    <property type="match status" value="1"/>
</dbReference>
<proteinExistence type="inferred from homology"/>
<dbReference type="OrthoDB" id="9804790at2"/>
<feature type="site" description="Lowers pKa of active site Tyr" evidence="4">
    <location>
        <position position="79"/>
    </location>
</feature>
<reference evidence="6 7" key="1">
    <citation type="journal article" date="2014" name="Antonie Van Leeuwenhoek">
        <title>Fictibacillus enclensis sp. nov., isolated from marine sediment.</title>
        <authorList>
            <person name="Dastager S.G."/>
            <person name="Mawlankar R."/>
            <person name="Srinivasan K."/>
            <person name="Tang S.K."/>
            <person name="Lee J.C."/>
            <person name="Ramana V.V."/>
            <person name="Shouche Y.S."/>
        </authorList>
    </citation>
    <scope>NUCLEOTIDE SEQUENCE [LARGE SCALE GENOMIC DNA]</scope>
    <source>
        <strain evidence="6 7">NIO-1003</strain>
    </source>
</reference>
<feature type="domain" description="NADP-dependent oxidoreductase" evidence="5">
    <location>
        <begin position="28"/>
        <end position="258"/>
    </location>
</feature>
<organism evidence="6 7">
    <name type="scientific">Fictibacillus enclensis</name>
    <dbReference type="NCBI Taxonomy" id="1017270"/>
    <lineage>
        <taxon>Bacteria</taxon>
        <taxon>Bacillati</taxon>
        <taxon>Bacillota</taxon>
        <taxon>Bacilli</taxon>
        <taxon>Bacillales</taxon>
        <taxon>Fictibacillaceae</taxon>
        <taxon>Fictibacillus</taxon>
    </lineage>
</organism>
<feature type="active site" description="Proton donor" evidence="3">
    <location>
        <position position="54"/>
    </location>
</feature>
<dbReference type="SUPFAM" id="SSF51430">
    <property type="entry name" value="NAD(P)-linked oxidoreductase"/>
    <property type="match status" value="1"/>
</dbReference>
<dbReference type="FunFam" id="3.20.20.100:FF:000002">
    <property type="entry name" value="2,5-diketo-D-gluconic acid reductase A"/>
    <property type="match status" value="1"/>
</dbReference>
<dbReference type="Gene3D" id="3.20.20.100">
    <property type="entry name" value="NADP-dependent oxidoreductase domain"/>
    <property type="match status" value="1"/>
</dbReference>
<dbReference type="Pfam" id="PF00248">
    <property type="entry name" value="Aldo_ket_red"/>
    <property type="match status" value="1"/>
</dbReference>
<gene>
    <name evidence="6" type="ORF">AS030_01505</name>
</gene>
<protein>
    <recommendedName>
        <fullName evidence="5">NADP-dependent oxidoreductase domain-containing protein</fullName>
    </recommendedName>
</protein>
<dbReference type="InterPro" id="IPR036812">
    <property type="entry name" value="NAD(P)_OxRdtase_dom_sf"/>
</dbReference>
<keyword evidence="7" id="KW-1185">Reference proteome</keyword>
<dbReference type="InterPro" id="IPR020471">
    <property type="entry name" value="AKR"/>
</dbReference>
<dbReference type="EMBL" id="LNQN01000001">
    <property type="protein sequence ID" value="KSU84265.1"/>
    <property type="molecule type" value="Genomic_DNA"/>
</dbReference>
<evidence type="ECO:0000256" key="1">
    <source>
        <dbReference type="ARBA" id="ARBA00007905"/>
    </source>
</evidence>
<dbReference type="RefSeq" id="WP_061967600.1">
    <property type="nucleotide sequence ID" value="NZ_FMAV01000001.1"/>
</dbReference>
<evidence type="ECO:0000256" key="2">
    <source>
        <dbReference type="ARBA" id="ARBA00023002"/>
    </source>
</evidence>
<comment type="similarity">
    <text evidence="1">Belongs to the aldo/keto reductase family.</text>
</comment>
<keyword evidence="2" id="KW-0560">Oxidoreductase</keyword>
<dbReference type="PANTHER" id="PTHR43827:SF1">
    <property type="entry name" value="2,5-DIKETO-D-GLUCONIC ACID REDUCTASE"/>
    <property type="match status" value="1"/>
</dbReference>
<dbReference type="AlphaFoldDB" id="A0A0V8JBC0"/>
<dbReference type="PROSITE" id="PS00062">
    <property type="entry name" value="ALDOKETO_REDUCTASE_2"/>
    <property type="match status" value="1"/>
</dbReference>
<name>A0A0V8JBC0_9BACL</name>
<dbReference type="GO" id="GO:0016616">
    <property type="term" value="F:oxidoreductase activity, acting on the CH-OH group of donors, NAD or NADP as acceptor"/>
    <property type="evidence" value="ECO:0007669"/>
    <property type="project" value="UniProtKB-ARBA"/>
</dbReference>
<sequence length="277" mass="31470">MMMGLEEGTVLSNGVHIPWIGLDSCSINNPETVERGVLAAIKAGYRAIDTAASYQNERGIGNALSLSGMDRKQLFITAKLNSISHGYNNTLAAFNESRKKLGVDYIDLYLIQWPVRGELEETWRALEILYNRGDVRAIGVCNFEENDLKLIMRRSQIKPHVNQIEYHPLKSQKQLIHFCKQNQIQVQARNPYSREELFQQKVLLDIAVKHEKTAAQIAMKWALQNGIPVVPAFSSINEVQENIQMMSFTLPIEDMVTLHFLNNSRMTGPNTGQYFCE</sequence>
<dbReference type="PROSITE" id="PS00798">
    <property type="entry name" value="ALDOKETO_REDUCTASE_1"/>
    <property type="match status" value="1"/>
</dbReference>
<evidence type="ECO:0000256" key="4">
    <source>
        <dbReference type="PIRSR" id="PIRSR000097-3"/>
    </source>
</evidence>
<dbReference type="PRINTS" id="PR00069">
    <property type="entry name" value="ALDKETRDTASE"/>
</dbReference>